<reference evidence="2" key="1">
    <citation type="journal article" date="2020" name="Antimicrob. Agents Chemother.">
        <title>The novel macrolide resistance genes mef(D), msr(F) and msr(H) are present on resistance islands in Macrococcus canis, Macrococcus caseolyticus and Staphylococcus aureus.</title>
        <authorList>
            <person name="Schwendener S."/>
            <person name="Dona V."/>
            <person name="Perreten V."/>
        </authorList>
    </citation>
    <scope>NUCLEOTIDE SEQUENCE</scope>
    <source>
        <strain evidence="2">Epi0076A</strain>
    </source>
</reference>
<dbReference type="AlphaFoldDB" id="A0AAE7BZV6"/>
<evidence type="ECO:0000256" key="1">
    <source>
        <dbReference type="SAM" id="Phobius"/>
    </source>
</evidence>
<sequence>MQNFIETIKYIYSDDEDKPEMYEIAYGVVNLSIAAALSTIGYAILISIFG</sequence>
<proteinExistence type="predicted"/>
<keyword evidence="1" id="KW-0812">Transmembrane</keyword>
<evidence type="ECO:0000313" key="3">
    <source>
        <dbReference type="Proteomes" id="UP000501122"/>
    </source>
</evidence>
<protein>
    <submittedName>
        <fullName evidence="2">Uncharacterized protein</fullName>
    </submittedName>
</protein>
<dbReference type="Proteomes" id="UP000501122">
    <property type="component" value="Chromosome"/>
</dbReference>
<dbReference type="RefSeq" id="WP_158290664.1">
    <property type="nucleotide sequence ID" value="NZ_CP035309.1"/>
</dbReference>
<keyword evidence="1" id="KW-0472">Membrane</keyword>
<evidence type="ECO:0000313" key="2">
    <source>
        <dbReference type="EMBL" id="QIH77594.1"/>
    </source>
</evidence>
<name>A0AAE7BZV6_9STAP</name>
<keyword evidence="1" id="KW-1133">Transmembrane helix</keyword>
<organism evidence="2 3">
    <name type="scientific">Macrococcoides canis</name>
    <dbReference type="NCBI Taxonomy" id="1855823"/>
    <lineage>
        <taxon>Bacteria</taxon>
        <taxon>Bacillati</taxon>
        <taxon>Bacillota</taxon>
        <taxon>Bacilli</taxon>
        <taxon>Bacillales</taxon>
        <taxon>Staphylococcaceae</taxon>
        <taxon>Macrococcoides</taxon>
    </lineage>
</organism>
<feature type="transmembrane region" description="Helical" evidence="1">
    <location>
        <begin position="24"/>
        <end position="49"/>
    </location>
</feature>
<dbReference type="EMBL" id="CP047363">
    <property type="protein sequence ID" value="QIH77594.1"/>
    <property type="molecule type" value="Genomic_DNA"/>
</dbReference>
<gene>
    <name evidence="2" type="ORF">GTN30_02850</name>
</gene>
<accession>A0AAE7BZV6</accession>